<dbReference type="Gene3D" id="1.20.58.220">
    <property type="entry name" value="Phosphate transport system protein phou homolog 2, domain 2"/>
    <property type="match status" value="1"/>
</dbReference>
<name>A0A830GSR1_9EURY</name>
<reference evidence="1" key="2">
    <citation type="submission" date="2020-09" db="EMBL/GenBank/DDBJ databases">
        <authorList>
            <person name="Sun Q."/>
            <person name="Ohkuma M."/>
        </authorList>
    </citation>
    <scope>NUCLEOTIDE SEQUENCE</scope>
    <source>
        <strain evidence="1">JCM 17820</strain>
    </source>
</reference>
<sequence length="222" mass="24201">MAIPTAEYADTVTTRTATYLDAVADCVLLLPQILAAYDDDPARREALTTRLADRESDCDDHLRSLRTDIARATPNFTDVYLRADALVELYACIDEIPNAAETFVRDLDAVSPELDPQTLATFTDVAALAARATRLLVSTTRGYVQSLTTAGPSPHVSGTVDRIAGIESQCDDRRHAVTSRAFDDLAVADALLVRDLSRSLDTVPDAVEDAADHLRFCWSGDW</sequence>
<protein>
    <recommendedName>
        <fullName evidence="3">DUF47 family protein</fullName>
    </recommendedName>
</protein>
<dbReference type="EMBL" id="BMOU01000005">
    <property type="protein sequence ID" value="GGN99937.1"/>
    <property type="molecule type" value="Genomic_DNA"/>
</dbReference>
<keyword evidence="2" id="KW-1185">Reference proteome</keyword>
<evidence type="ECO:0008006" key="3">
    <source>
        <dbReference type="Google" id="ProtNLM"/>
    </source>
</evidence>
<dbReference type="Proteomes" id="UP000605784">
    <property type="component" value="Unassembled WGS sequence"/>
</dbReference>
<dbReference type="AlphaFoldDB" id="A0A830GSR1"/>
<proteinExistence type="predicted"/>
<reference evidence="1" key="1">
    <citation type="journal article" date="2014" name="Int. J. Syst. Evol. Microbiol.">
        <title>Complete genome sequence of Corynebacterium casei LMG S-19264T (=DSM 44701T), isolated from a smear-ripened cheese.</title>
        <authorList>
            <consortium name="US DOE Joint Genome Institute (JGI-PGF)"/>
            <person name="Walter F."/>
            <person name="Albersmeier A."/>
            <person name="Kalinowski J."/>
            <person name="Ruckert C."/>
        </authorList>
    </citation>
    <scope>NUCLEOTIDE SEQUENCE</scope>
    <source>
        <strain evidence="1">JCM 17820</strain>
    </source>
</reference>
<evidence type="ECO:0000313" key="1">
    <source>
        <dbReference type="EMBL" id="GGN99937.1"/>
    </source>
</evidence>
<dbReference type="RefSeq" id="WP_189000318.1">
    <property type="nucleotide sequence ID" value="NZ_BMOU01000005.1"/>
</dbReference>
<organism evidence="1 2">
    <name type="scientific">Haloarcula pellucida</name>
    <dbReference type="NCBI Taxonomy" id="1427151"/>
    <lineage>
        <taxon>Archaea</taxon>
        <taxon>Methanobacteriati</taxon>
        <taxon>Methanobacteriota</taxon>
        <taxon>Stenosarchaea group</taxon>
        <taxon>Halobacteria</taxon>
        <taxon>Halobacteriales</taxon>
        <taxon>Haloarculaceae</taxon>
        <taxon>Haloarcula</taxon>
    </lineage>
</organism>
<accession>A0A830GSR1</accession>
<comment type="caution">
    <text evidence="1">The sequence shown here is derived from an EMBL/GenBank/DDBJ whole genome shotgun (WGS) entry which is preliminary data.</text>
</comment>
<evidence type="ECO:0000313" key="2">
    <source>
        <dbReference type="Proteomes" id="UP000605784"/>
    </source>
</evidence>
<gene>
    <name evidence="1" type="ORF">GCM10009030_32080</name>
</gene>
<dbReference type="InterPro" id="IPR038078">
    <property type="entry name" value="PhoU-like_sf"/>
</dbReference>